<evidence type="ECO:0000313" key="1">
    <source>
        <dbReference type="EMBL" id="GFP91435.1"/>
    </source>
</evidence>
<protein>
    <submittedName>
        <fullName evidence="1">Uncharacterized protein</fullName>
    </submittedName>
</protein>
<dbReference type="AlphaFoldDB" id="A0A830C814"/>
<dbReference type="EMBL" id="BMAC01000245">
    <property type="protein sequence ID" value="GFP91435.1"/>
    <property type="molecule type" value="Genomic_DNA"/>
</dbReference>
<keyword evidence="2" id="KW-1185">Reference proteome</keyword>
<proteinExistence type="predicted"/>
<gene>
    <name evidence="1" type="ORF">PHJA_001287500</name>
</gene>
<evidence type="ECO:0000313" key="2">
    <source>
        <dbReference type="Proteomes" id="UP000653305"/>
    </source>
</evidence>
<reference evidence="1" key="1">
    <citation type="submission" date="2020-07" db="EMBL/GenBank/DDBJ databases">
        <title>Ethylene signaling mediates host invasion by parasitic plants.</title>
        <authorList>
            <person name="Yoshida S."/>
        </authorList>
    </citation>
    <scope>NUCLEOTIDE SEQUENCE</scope>
    <source>
        <strain evidence="1">Okayama</strain>
    </source>
</reference>
<comment type="caution">
    <text evidence="1">The sequence shown here is derived from an EMBL/GenBank/DDBJ whole genome shotgun (WGS) entry which is preliminary data.</text>
</comment>
<accession>A0A830C814</accession>
<sequence length="151" mass="16496">MERAQNPASSMGSPEDVSDTFTYSSSDTGVLIPVQLATLNILASCFKEGPKSTNIEQALIKDPVFSGFMEDYLNQGTELLTEHDAIFRFLSFLKLPYVHASVKGLKPQGFLKTGTTINPPPLFSKAVRKTAVKSIPFYGGSRKTAVRSLTF</sequence>
<organism evidence="1 2">
    <name type="scientific">Phtheirospermum japonicum</name>
    <dbReference type="NCBI Taxonomy" id="374723"/>
    <lineage>
        <taxon>Eukaryota</taxon>
        <taxon>Viridiplantae</taxon>
        <taxon>Streptophyta</taxon>
        <taxon>Embryophyta</taxon>
        <taxon>Tracheophyta</taxon>
        <taxon>Spermatophyta</taxon>
        <taxon>Magnoliopsida</taxon>
        <taxon>eudicotyledons</taxon>
        <taxon>Gunneridae</taxon>
        <taxon>Pentapetalae</taxon>
        <taxon>asterids</taxon>
        <taxon>lamiids</taxon>
        <taxon>Lamiales</taxon>
        <taxon>Orobanchaceae</taxon>
        <taxon>Orobanchaceae incertae sedis</taxon>
        <taxon>Phtheirospermum</taxon>
    </lineage>
</organism>
<name>A0A830C814_9LAMI</name>
<dbReference type="Proteomes" id="UP000653305">
    <property type="component" value="Unassembled WGS sequence"/>
</dbReference>